<reference evidence="1" key="1">
    <citation type="journal article" date="2020" name="Nature">
        <title>Giant virus diversity and host interactions through global metagenomics.</title>
        <authorList>
            <person name="Schulz F."/>
            <person name="Roux S."/>
            <person name="Paez-Espino D."/>
            <person name="Jungbluth S."/>
            <person name="Walsh D.A."/>
            <person name="Denef V.J."/>
            <person name="McMahon K.D."/>
            <person name="Konstantinidis K.T."/>
            <person name="Eloe-Fadrosh E.A."/>
            <person name="Kyrpides N.C."/>
            <person name="Woyke T."/>
        </authorList>
    </citation>
    <scope>NUCLEOTIDE SEQUENCE</scope>
    <source>
        <strain evidence="1">GVMAG-S-1021933-23</strain>
    </source>
</reference>
<organism evidence="1">
    <name type="scientific">viral metagenome</name>
    <dbReference type="NCBI Taxonomy" id="1070528"/>
    <lineage>
        <taxon>unclassified sequences</taxon>
        <taxon>metagenomes</taxon>
        <taxon>organismal metagenomes</taxon>
    </lineage>
</organism>
<protein>
    <submittedName>
        <fullName evidence="1">Uncharacterized protein</fullName>
    </submittedName>
</protein>
<proteinExistence type="predicted"/>
<name>A0A6C0AE69_9ZZZZ</name>
<dbReference type="AlphaFoldDB" id="A0A6C0AE69"/>
<sequence>MFFFIWDGEVRIILGILGVLKSQNFLLLKDIILSKDFKEIFENIELIKIENLGYFISLNKMNSTLKITKKGCFIQNLKENNIQIINYKNFDSDFNTKNYTTPSQINLSKLKKLYLFLYEF</sequence>
<accession>A0A6C0AE69</accession>
<evidence type="ECO:0000313" key="1">
    <source>
        <dbReference type="EMBL" id="QHS77972.1"/>
    </source>
</evidence>
<dbReference type="EMBL" id="MN740594">
    <property type="protein sequence ID" value="QHS77972.1"/>
    <property type="molecule type" value="Genomic_DNA"/>
</dbReference>